<feature type="domain" description="Lon N-terminal" evidence="1">
    <location>
        <begin position="1"/>
        <end position="191"/>
    </location>
</feature>
<proteinExistence type="predicted"/>
<protein>
    <recommendedName>
        <fullName evidence="1">Lon N-terminal domain-containing protein</fullName>
    </recommendedName>
</protein>
<gene>
    <name evidence="2" type="ORF">METZ01_LOCUS94087</name>
</gene>
<dbReference type="EMBL" id="UINC01009189">
    <property type="protein sequence ID" value="SVA41233.1"/>
    <property type="molecule type" value="Genomic_DNA"/>
</dbReference>
<dbReference type="AlphaFoldDB" id="A0A381VNZ9"/>
<name>A0A381VNZ9_9ZZZZ</name>
<dbReference type="Pfam" id="PF02190">
    <property type="entry name" value="LON_substr_bdg"/>
    <property type="match status" value="1"/>
</dbReference>
<dbReference type="SMART" id="SM00464">
    <property type="entry name" value="LON"/>
    <property type="match status" value="1"/>
</dbReference>
<evidence type="ECO:0000313" key="2">
    <source>
        <dbReference type="EMBL" id="SVA41233.1"/>
    </source>
</evidence>
<sequence length="192" mass="21708">MFPLTVNVLPGGFLPLQIFEPRYLDMISNCLGKEEGFSIVLLQAQVGGLQKDSIPNHFMVGTYVEVVDFNQLENGLLGITVKGKNRIKVIERWSKKKDDLIMGSVINFEEEEESVSLEPKYENIWNLLREISSHPKIKSLDLDIDFKCSSSVVYNLASLLPLTPPDRQILLETKSNTTRLDHLNQLVTKYGG</sequence>
<evidence type="ECO:0000259" key="1">
    <source>
        <dbReference type="PROSITE" id="PS51787"/>
    </source>
</evidence>
<dbReference type="PANTHER" id="PTHR46732:SF8">
    <property type="entry name" value="ATP-DEPENDENT PROTEASE LA (LON) DOMAIN PROTEIN"/>
    <property type="match status" value="1"/>
</dbReference>
<dbReference type="SUPFAM" id="SSF88697">
    <property type="entry name" value="PUA domain-like"/>
    <property type="match status" value="1"/>
</dbReference>
<dbReference type="InterPro" id="IPR003111">
    <property type="entry name" value="Lon_prtase_N"/>
</dbReference>
<organism evidence="2">
    <name type="scientific">marine metagenome</name>
    <dbReference type="NCBI Taxonomy" id="408172"/>
    <lineage>
        <taxon>unclassified sequences</taxon>
        <taxon>metagenomes</taxon>
        <taxon>ecological metagenomes</taxon>
    </lineage>
</organism>
<dbReference type="PANTHER" id="PTHR46732">
    <property type="entry name" value="ATP-DEPENDENT PROTEASE LA (LON) DOMAIN PROTEIN"/>
    <property type="match status" value="1"/>
</dbReference>
<reference evidence="2" key="1">
    <citation type="submission" date="2018-05" db="EMBL/GenBank/DDBJ databases">
        <authorList>
            <person name="Lanie J.A."/>
            <person name="Ng W.-L."/>
            <person name="Kazmierczak K.M."/>
            <person name="Andrzejewski T.M."/>
            <person name="Davidsen T.M."/>
            <person name="Wayne K.J."/>
            <person name="Tettelin H."/>
            <person name="Glass J.I."/>
            <person name="Rusch D."/>
            <person name="Podicherti R."/>
            <person name="Tsui H.-C.T."/>
            <person name="Winkler M.E."/>
        </authorList>
    </citation>
    <scope>NUCLEOTIDE SEQUENCE</scope>
</reference>
<accession>A0A381VNZ9</accession>
<dbReference type="InterPro" id="IPR046336">
    <property type="entry name" value="Lon_prtase_N_sf"/>
</dbReference>
<dbReference type="Gene3D" id="2.30.130.40">
    <property type="entry name" value="LON domain-like"/>
    <property type="match status" value="1"/>
</dbReference>
<dbReference type="InterPro" id="IPR015947">
    <property type="entry name" value="PUA-like_sf"/>
</dbReference>
<dbReference type="PROSITE" id="PS51787">
    <property type="entry name" value="LON_N"/>
    <property type="match status" value="1"/>
</dbReference>